<evidence type="ECO:0000313" key="2">
    <source>
        <dbReference type="Proteomes" id="UP001385809"/>
    </source>
</evidence>
<proteinExistence type="predicted"/>
<organism evidence="1 2">
    <name type="scientific">Actinomycetospora aurantiaca</name>
    <dbReference type="NCBI Taxonomy" id="3129233"/>
    <lineage>
        <taxon>Bacteria</taxon>
        <taxon>Bacillati</taxon>
        <taxon>Actinomycetota</taxon>
        <taxon>Actinomycetes</taxon>
        <taxon>Pseudonocardiales</taxon>
        <taxon>Pseudonocardiaceae</taxon>
        <taxon>Actinomycetospora</taxon>
    </lineage>
</organism>
<reference evidence="1 2" key="1">
    <citation type="submission" date="2024-03" db="EMBL/GenBank/DDBJ databases">
        <title>Actinomycetospora sp. OC33-EN08, a novel actinomycete isolated from wild orchid (Aerides multiflora).</title>
        <authorList>
            <person name="Suriyachadkun C."/>
        </authorList>
    </citation>
    <scope>NUCLEOTIDE SEQUENCE [LARGE SCALE GENOMIC DNA]</scope>
    <source>
        <strain evidence="1 2">OC33-EN08</strain>
    </source>
</reference>
<protein>
    <submittedName>
        <fullName evidence="1">Uncharacterized protein</fullName>
    </submittedName>
</protein>
<name>A0ABU8MTH5_9PSEU</name>
<comment type="caution">
    <text evidence="1">The sequence shown here is derived from an EMBL/GenBank/DDBJ whole genome shotgun (WGS) entry which is preliminary data.</text>
</comment>
<sequence>MHTAEAAGEPRRLPLPPVLRRELEEEHLVFPETLAILGKRRFEGLSALNLRVTDRGLYADGLDVEELKRFALDHAIEVAVSLQTQRFVENPPAAVYSSLEEVENTVLHCGLWATHVVIPDPLFSAVVEERDIYGIGDAAKLLFELRPLIESGLVVPVPAEFIGALSVEEVLHATKKDLLRTELREWVNAQLIVEGPTAREALFITAQDDLDEWPILRTLGRVPIVNDDGTFYSRMLEPYRPDFDYKPWVDQEKTAATRYYVQAVNEKLAQADFFGATYTTRSLFRANLLHKRTRSFATEQALMWTETPIVSDVDFRLFARVADEDEAVADYRSKMGRVLRRAATLTDAAESATDLQEELADQAGKVNLRLHNSALWLSLSASFGLGAVAAGGTPFGWLLAGLGAGSALKDFLPYFEKRKEARLEAPWVWYSLQRKSSTRSRKR</sequence>
<dbReference type="EMBL" id="JBBEGN010000014">
    <property type="protein sequence ID" value="MEJ2870624.1"/>
    <property type="molecule type" value="Genomic_DNA"/>
</dbReference>
<accession>A0ABU8MTH5</accession>
<evidence type="ECO:0000313" key="1">
    <source>
        <dbReference type="EMBL" id="MEJ2870624.1"/>
    </source>
</evidence>
<keyword evidence="2" id="KW-1185">Reference proteome</keyword>
<dbReference type="Proteomes" id="UP001385809">
    <property type="component" value="Unassembled WGS sequence"/>
</dbReference>
<gene>
    <name evidence="1" type="ORF">WCD74_22875</name>
</gene>
<dbReference type="RefSeq" id="WP_337697192.1">
    <property type="nucleotide sequence ID" value="NZ_JBBEGN010000014.1"/>
</dbReference>